<dbReference type="AlphaFoldDB" id="Q4DFE0"/>
<dbReference type="SMR" id="Q4DFE0"/>
<dbReference type="Proteomes" id="UP000002296">
    <property type="component" value="Unassembled WGS sequence"/>
</dbReference>
<dbReference type="GeneID" id="3544420"/>
<dbReference type="eggNOG" id="ENOG502RY9Z">
    <property type="taxonomic scope" value="Eukaryota"/>
</dbReference>
<feature type="transmembrane region" description="Helical" evidence="2">
    <location>
        <begin position="30"/>
        <end position="54"/>
    </location>
</feature>
<feature type="region of interest" description="Disordered" evidence="1">
    <location>
        <begin position="477"/>
        <end position="506"/>
    </location>
</feature>
<gene>
    <name evidence="3" type="ORF">Tc00.1047053507017.60</name>
</gene>
<keyword evidence="2" id="KW-0472">Membrane</keyword>
<dbReference type="InParanoid" id="Q4DFE0"/>
<dbReference type="RefSeq" id="XP_813085.1">
    <property type="nucleotide sequence ID" value="XM_807992.1"/>
</dbReference>
<reference evidence="3 4" key="1">
    <citation type="journal article" date="2005" name="Science">
        <title>The genome sequence of Trypanosoma cruzi, etiologic agent of Chagas disease.</title>
        <authorList>
            <person name="El-Sayed N.M."/>
            <person name="Myler P.J."/>
            <person name="Bartholomeu D.C."/>
            <person name="Nilsson D."/>
            <person name="Aggarwal G."/>
            <person name="Tran A.N."/>
            <person name="Ghedin E."/>
            <person name="Worthey E.A."/>
            <person name="Delcher A.L."/>
            <person name="Blandin G."/>
            <person name="Westenberger S.J."/>
            <person name="Caler E."/>
            <person name="Cerqueira G.C."/>
            <person name="Branche C."/>
            <person name="Haas B."/>
            <person name="Anupama A."/>
            <person name="Arner E."/>
            <person name="Aslund L."/>
            <person name="Attipoe P."/>
            <person name="Bontempi E."/>
            <person name="Bringaud F."/>
            <person name="Burton P."/>
            <person name="Cadag E."/>
            <person name="Campbell D.A."/>
            <person name="Carrington M."/>
            <person name="Crabtree J."/>
            <person name="Darban H."/>
            <person name="da Silveira J.F."/>
            <person name="de Jong P."/>
            <person name="Edwards K."/>
            <person name="Englund P.T."/>
            <person name="Fazelina G."/>
            <person name="Feldblyum T."/>
            <person name="Ferella M."/>
            <person name="Frasch A.C."/>
            <person name="Gull K."/>
            <person name="Horn D."/>
            <person name="Hou L."/>
            <person name="Huang Y."/>
            <person name="Kindlund E."/>
            <person name="Klingbeil M."/>
            <person name="Kluge S."/>
            <person name="Koo H."/>
            <person name="Lacerda D."/>
            <person name="Levin M.J."/>
            <person name="Lorenzi H."/>
            <person name="Louie T."/>
            <person name="Machado C.R."/>
            <person name="McCulloch R."/>
            <person name="McKenna A."/>
            <person name="Mizuno Y."/>
            <person name="Mottram J.C."/>
            <person name="Nelson S."/>
            <person name="Ochaya S."/>
            <person name="Osoegawa K."/>
            <person name="Pai G."/>
            <person name="Parsons M."/>
            <person name="Pentony M."/>
            <person name="Pettersson U."/>
            <person name="Pop M."/>
            <person name="Ramirez J.L."/>
            <person name="Rinta J."/>
            <person name="Robertson L."/>
            <person name="Salzberg S.L."/>
            <person name="Sanchez D.O."/>
            <person name="Seyler A."/>
            <person name="Sharma R."/>
            <person name="Shetty J."/>
            <person name="Simpson A.J."/>
            <person name="Sisk E."/>
            <person name="Tammi M.T."/>
            <person name="Tarleton R."/>
            <person name="Teixeira S."/>
            <person name="Van Aken S."/>
            <person name="Vogt C."/>
            <person name="Ward P.N."/>
            <person name="Wickstead B."/>
            <person name="Wortman J."/>
            <person name="White O."/>
            <person name="Fraser C.M."/>
            <person name="Stuart K.D."/>
            <person name="Andersson B."/>
        </authorList>
    </citation>
    <scope>NUCLEOTIDE SEQUENCE [LARGE SCALE GENOMIC DNA]</scope>
    <source>
        <strain evidence="3 4">CL Brener</strain>
    </source>
</reference>
<dbReference type="EMBL" id="AAHK01000542">
    <property type="protein sequence ID" value="EAN91234.1"/>
    <property type="molecule type" value="Genomic_DNA"/>
</dbReference>
<protein>
    <submittedName>
        <fullName evidence="3">Uncharacterized protein</fullName>
    </submittedName>
</protein>
<evidence type="ECO:0000313" key="3">
    <source>
        <dbReference type="EMBL" id="EAN91234.1"/>
    </source>
</evidence>
<sequence>MWRYLDAFKCAFAFVSRPTFFFFDLPLLRWVYFIKLNCFFSVTIHTLITTAAILQCGEMLRLSCLRKTALPTIINKVCRTPAYLRHAPPGVYVTCDFEKSARHTTLLVDASVEGEPPMTNGAYLLSSTGGDDLAFQQAHSVLVGLPFAQDASQASRFLDTVLRPALARNGMSIPFDGIHTIILLELHPFAAHAVQEIVSRLPQVKVACSPLMAAFLSDADFFSGMRKSLCENDAHLPAKSITFAGVPQSNLSLLEDGSAVPVFGECRHLLVATGDLSDARERWRRERRNKLKHFESYALFLYDSSFYAMLAPPSAGAHFDWLPFVVHEADAAALLPLPDFLSLQKSTGSSLLEVWRLREHAHRVITALEKFPETQRVLTACYGEVSGGADGYVERLEQTVRKLEELRSRLGRRLATDTARDVAKWSVVMEEKILKEIVFTKKAEKKTSEEVLLEYKQWASASHLGRLSRSLALAGATLPPDIPSEPAQEASPSPSPSSSSSKDTEGAAGVQLLKSHFERRGMASLTPVLEREEIDVVVFLAMGQDDFKKVFKATFGVAKKMELLQQELRSSH</sequence>
<name>Q4DFE0_TRYCC</name>
<proteinExistence type="predicted"/>
<evidence type="ECO:0000256" key="2">
    <source>
        <dbReference type="SAM" id="Phobius"/>
    </source>
</evidence>
<evidence type="ECO:0000313" key="4">
    <source>
        <dbReference type="Proteomes" id="UP000002296"/>
    </source>
</evidence>
<dbReference type="PaxDb" id="353153-Q4DFE0"/>
<keyword evidence="2" id="KW-1133">Transmembrane helix</keyword>
<keyword evidence="4" id="KW-1185">Reference proteome</keyword>
<evidence type="ECO:0000256" key="1">
    <source>
        <dbReference type="SAM" id="MobiDB-lite"/>
    </source>
</evidence>
<dbReference type="KEGG" id="tcr:507017.60"/>
<organism evidence="3 4">
    <name type="scientific">Trypanosoma cruzi (strain CL Brener)</name>
    <dbReference type="NCBI Taxonomy" id="353153"/>
    <lineage>
        <taxon>Eukaryota</taxon>
        <taxon>Discoba</taxon>
        <taxon>Euglenozoa</taxon>
        <taxon>Kinetoplastea</taxon>
        <taxon>Metakinetoplastina</taxon>
        <taxon>Trypanosomatida</taxon>
        <taxon>Trypanosomatidae</taxon>
        <taxon>Trypanosoma</taxon>
        <taxon>Schizotrypanum</taxon>
    </lineage>
</organism>
<accession>Q4DFE0</accession>
<comment type="caution">
    <text evidence="3">The sequence shown here is derived from an EMBL/GenBank/DDBJ whole genome shotgun (WGS) entry which is preliminary data.</text>
</comment>
<keyword evidence="2" id="KW-0812">Transmembrane</keyword>
<feature type="compositionally biased region" description="Low complexity" evidence="1">
    <location>
        <begin position="484"/>
        <end position="501"/>
    </location>
</feature>